<dbReference type="Gene3D" id="1.10.10.10">
    <property type="entry name" value="Winged helix-like DNA-binding domain superfamily/Winged helix DNA-binding domain"/>
    <property type="match status" value="1"/>
</dbReference>
<dbReference type="InterPro" id="IPR013324">
    <property type="entry name" value="RNA_pol_sigma_r3/r4-like"/>
</dbReference>
<dbReference type="Pfam" id="PF08281">
    <property type="entry name" value="Sigma70_r4_2"/>
    <property type="match status" value="1"/>
</dbReference>
<organism evidence="2 3">
    <name type="scientific">Lysinibacillus piscis</name>
    <dbReference type="NCBI Taxonomy" id="2518931"/>
    <lineage>
        <taxon>Bacteria</taxon>
        <taxon>Bacillati</taxon>
        <taxon>Bacillota</taxon>
        <taxon>Bacilli</taxon>
        <taxon>Bacillales</taxon>
        <taxon>Bacillaceae</taxon>
        <taxon>Lysinibacillus</taxon>
    </lineage>
</organism>
<feature type="domain" description="RNA polymerase sigma factor 70 region 4 type 2" evidence="1">
    <location>
        <begin position="2"/>
        <end position="47"/>
    </location>
</feature>
<dbReference type="CDD" id="cd06171">
    <property type="entry name" value="Sigma70_r4"/>
    <property type="match status" value="1"/>
</dbReference>
<evidence type="ECO:0000313" key="3">
    <source>
        <dbReference type="Proteomes" id="UP001065593"/>
    </source>
</evidence>
<accession>A0ABQ5NQ53</accession>
<keyword evidence="3" id="KW-1185">Reference proteome</keyword>
<evidence type="ECO:0000259" key="1">
    <source>
        <dbReference type="Pfam" id="PF08281"/>
    </source>
</evidence>
<name>A0ABQ5NQ53_9BACI</name>
<dbReference type="EMBL" id="BRZA01000010">
    <property type="protein sequence ID" value="GLC90475.1"/>
    <property type="molecule type" value="Genomic_DNA"/>
</dbReference>
<reference evidence="2" key="1">
    <citation type="submission" date="2022-08" db="EMBL/GenBank/DDBJ databases">
        <title>Draft genome sequence of Lysinibacillus sp. strain KH24.</title>
        <authorList>
            <person name="Kanbe H."/>
            <person name="Itoh H."/>
        </authorList>
    </citation>
    <scope>NUCLEOTIDE SEQUENCE</scope>
    <source>
        <strain evidence="2">KH24</strain>
    </source>
</reference>
<evidence type="ECO:0000313" key="2">
    <source>
        <dbReference type="EMBL" id="GLC90475.1"/>
    </source>
</evidence>
<dbReference type="Proteomes" id="UP001065593">
    <property type="component" value="Unassembled WGS sequence"/>
</dbReference>
<dbReference type="SUPFAM" id="SSF88659">
    <property type="entry name" value="Sigma3 and sigma4 domains of RNA polymerase sigma factors"/>
    <property type="match status" value="1"/>
</dbReference>
<proteinExistence type="predicted"/>
<comment type="caution">
    <text evidence="2">The sequence shown here is derived from an EMBL/GenBank/DDBJ whole genome shotgun (WGS) entry which is preliminary data.</text>
</comment>
<protein>
    <recommendedName>
        <fullName evidence="1">RNA polymerase sigma factor 70 region 4 type 2 domain-containing protein</fullName>
    </recommendedName>
</protein>
<sequence>MLALPLKYREIIILYYYEELHTVEIATLLQQPESTIRTRLRRARDKLRPVLSSEWEDLYEE</sequence>
<dbReference type="InterPro" id="IPR013249">
    <property type="entry name" value="RNA_pol_sigma70_r4_t2"/>
</dbReference>
<dbReference type="InterPro" id="IPR036388">
    <property type="entry name" value="WH-like_DNA-bd_sf"/>
</dbReference>
<gene>
    <name evidence="2" type="ORF">LYSBPC_36020</name>
</gene>